<protein>
    <submittedName>
        <fullName evidence="1">Uncharacterized protein</fullName>
    </submittedName>
</protein>
<proteinExistence type="predicted"/>
<sequence>MTPIFLPQTNLDTGDLLGIGLLPNVTPKGQDRLRTLRDEAISKGAHVMLLVWPSREWVMLSIEPPEGVLVEDTEQLIPSVQANVTALELMLTNSRHGNHLFWMNLSRNASQH</sequence>
<evidence type="ECO:0000313" key="1">
    <source>
        <dbReference type="EMBL" id="SBW82820.1"/>
    </source>
</evidence>
<evidence type="ECO:0000313" key="2">
    <source>
        <dbReference type="Proteomes" id="UP000245431"/>
    </source>
</evidence>
<dbReference type="Proteomes" id="UP000245431">
    <property type="component" value="Chromosome PVE_r1"/>
</dbReference>
<accession>A0A1D3K3C0</accession>
<dbReference type="AlphaFoldDB" id="A0A1D3K3C0"/>
<gene>
    <name evidence="1" type="ORF">PVE_R1G4938</name>
</gene>
<organism evidence="1 2">
    <name type="scientific">Pseudomonas veronii 1YdBTEX2</name>
    <dbReference type="NCBI Taxonomy" id="1295141"/>
    <lineage>
        <taxon>Bacteria</taxon>
        <taxon>Pseudomonadati</taxon>
        <taxon>Pseudomonadota</taxon>
        <taxon>Gammaproteobacteria</taxon>
        <taxon>Pseudomonadales</taxon>
        <taxon>Pseudomonadaceae</taxon>
        <taxon>Pseudomonas</taxon>
    </lineage>
</organism>
<reference evidence="2" key="1">
    <citation type="submission" date="2016-07" db="EMBL/GenBank/DDBJ databases">
        <authorList>
            <person name="Florea S."/>
            <person name="Webb J.S."/>
            <person name="Jaromczyk J."/>
            <person name="Schardl C.L."/>
        </authorList>
    </citation>
    <scope>NUCLEOTIDE SEQUENCE [LARGE SCALE GENOMIC DNA]</scope>
    <source>
        <strain evidence="2">1YdBTEX2</strain>
    </source>
</reference>
<dbReference type="RefSeq" id="WP_017735123.1">
    <property type="nucleotide sequence ID" value="NZ_AOUH01000015.1"/>
</dbReference>
<dbReference type="EMBL" id="LT599583">
    <property type="protein sequence ID" value="SBW82820.1"/>
    <property type="molecule type" value="Genomic_DNA"/>
</dbReference>
<name>A0A1D3K3C0_PSEVE</name>